<organism evidence="1 2">
    <name type="scientific">Capsicum baccatum</name>
    <name type="common">Peruvian pepper</name>
    <dbReference type="NCBI Taxonomy" id="33114"/>
    <lineage>
        <taxon>Eukaryota</taxon>
        <taxon>Viridiplantae</taxon>
        <taxon>Streptophyta</taxon>
        <taxon>Embryophyta</taxon>
        <taxon>Tracheophyta</taxon>
        <taxon>Spermatophyta</taxon>
        <taxon>Magnoliopsida</taxon>
        <taxon>eudicotyledons</taxon>
        <taxon>Gunneridae</taxon>
        <taxon>Pentapetalae</taxon>
        <taxon>asterids</taxon>
        <taxon>lamiids</taxon>
        <taxon>Solanales</taxon>
        <taxon>Solanaceae</taxon>
        <taxon>Solanoideae</taxon>
        <taxon>Capsiceae</taxon>
        <taxon>Capsicum</taxon>
    </lineage>
</organism>
<accession>A0A2G2V3N2</accession>
<evidence type="ECO:0000313" key="1">
    <source>
        <dbReference type="EMBL" id="PHT27585.1"/>
    </source>
</evidence>
<gene>
    <name evidence="1" type="ORF">CQW23_32809</name>
</gene>
<sequence length="248" mass="28021">MVSRNGNTVGMAIGIILNRSLQLISKFHMICFSIFYDMFFLEQRAYRKQPLYLRGKVASSALRFGPKLAMQLAERLYTQAIHVQKARHILLLLTSEEHWCIIRYLVTIISQRQETDAGDHPPITPMCSANDNGLGNDAWKLTVPVHLPAFSGNSLSGLQLYKHARSRRQIVPSVLIATTVPRLKALMHFLALVILPSRERESECLASSVHSVIVQGLCALPRMQRSKMKVQLPSFLARRCSSDFYDSV</sequence>
<dbReference type="InterPro" id="IPR023405">
    <property type="entry name" value="Topo_IA_core_domain"/>
</dbReference>
<dbReference type="EMBL" id="MLFT02000379">
    <property type="protein sequence ID" value="PHT27585.1"/>
    <property type="molecule type" value="Genomic_DNA"/>
</dbReference>
<keyword evidence="2" id="KW-1185">Reference proteome</keyword>
<dbReference type="SUPFAM" id="SSF56712">
    <property type="entry name" value="Prokaryotic type I DNA topoisomerase"/>
    <property type="match status" value="1"/>
</dbReference>
<comment type="caution">
    <text evidence="1">The sequence shown here is derived from an EMBL/GenBank/DDBJ whole genome shotgun (WGS) entry which is preliminary data.</text>
</comment>
<reference evidence="1 2" key="1">
    <citation type="journal article" date="2017" name="Genome Biol.">
        <title>New reference genome sequences of hot pepper reveal the massive evolution of plant disease-resistance genes by retroduplication.</title>
        <authorList>
            <person name="Kim S."/>
            <person name="Park J."/>
            <person name="Yeom S.I."/>
            <person name="Kim Y.M."/>
            <person name="Seo E."/>
            <person name="Kim K.T."/>
            <person name="Kim M.S."/>
            <person name="Lee J.M."/>
            <person name="Cheong K."/>
            <person name="Shin H.S."/>
            <person name="Kim S.B."/>
            <person name="Han K."/>
            <person name="Lee J."/>
            <person name="Park M."/>
            <person name="Lee H.A."/>
            <person name="Lee H.Y."/>
            <person name="Lee Y."/>
            <person name="Oh S."/>
            <person name="Lee J.H."/>
            <person name="Choi E."/>
            <person name="Choi E."/>
            <person name="Lee S.E."/>
            <person name="Jeon J."/>
            <person name="Kim H."/>
            <person name="Choi G."/>
            <person name="Song H."/>
            <person name="Lee J."/>
            <person name="Lee S.C."/>
            <person name="Kwon J.K."/>
            <person name="Lee H.Y."/>
            <person name="Koo N."/>
            <person name="Hong Y."/>
            <person name="Kim R.W."/>
            <person name="Kang W.H."/>
            <person name="Huh J.H."/>
            <person name="Kang B.C."/>
            <person name="Yang T.J."/>
            <person name="Lee Y.H."/>
            <person name="Bennetzen J.L."/>
            <person name="Choi D."/>
        </authorList>
    </citation>
    <scope>NUCLEOTIDE SEQUENCE [LARGE SCALE GENOMIC DNA]</scope>
    <source>
        <strain evidence="2">cv. PBC81</strain>
    </source>
</reference>
<dbReference type="AlphaFoldDB" id="A0A2G2V3N2"/>
<protein>
    <submittedName>
        <fullName evidence="1">Uncharacterized protein</fullName>
    </submittedName>
</protein>
<dbReference type="STRING" id="33114.A0A2G2V3N2"/>
<proteinExistence type="predicted"/>
<reference evidence="2" key="2">
    <citation type="journal article" date="2017" name="J. Anim. Genet.">
        <title>Multiple reference genome sequences of hot pepper reveal the massive evolution of plant disease resistance genes by retroduplication.</title>
        <authorList>
            <person name="Kim S."/>
            <person name="Park J."/>
            <person name="Yeom S.-I."/>
            <person name="Kim Y.-M."/>
            <person name="Seo E."/>
            <person name="Kim K.-T."/>
            <person name="Kim M.-S."/>
            <person name="Lee J.M."/>
            <person name="Cheong K."/>
            <person name="Shin H.-S."/>
            <person name="Kim S.-B."/>
            <person name="Han K."/>
            <person name="Lee J."/>
            <person name="Park M."/>
            <person name="Lee H.-A."/>
            <person name="Lee H.-Y."/>
            <person name="Lee Y."/>
            <person name="Oh S."/>
            <person name="Lee J.H."/>
            <person name="Choi E."/>
            <person name="Choi E."/>
            <person name="Lee S.E."/>
            <person name="Jeon J."/>
            <person name="Kim H."/>
            <person name="Choi G."/>
            <person name="Song H."/>
            <person name="Lee J."/>
            <person name="Lee S.-C."/>
            <person name="Kwon J.-K."/>
            <person name="Lee H.-Y."/>
            <person name="Koo N."/>
            <person name="Hong Y."/>
            <person name="Kim R.W."/>
            <person name="Kang W.-H."/>
            <person name="Huh J.H."/>
            <person name="Kang B.-C."/>
            <person name="Yang T.-J."/>
            <person name="Lee Y.-H."/>
            <person name="Bennetzen J.L."/>
            <person name="Choi D."/>
        </authorList>
    </citation>
    <scope>NUCLEOTIDE SEQUENCE [LARGE SCALE GENOMIC DNA]</scope>
    <source>
        <strain evidence="2">cv. PBC81</strain>
    </source>
</reference>
<evidence type="ECO:0000313" key="2">
    <source>
        <dbReference type="Proteomes" id="UP000224567"/>
    </source>
</evidence>
<name>A0A2G2V3N2_CAPBA</name>
<dbReference type="Proteomes" id="UP000224567">
    <property type="component" value="Unassembled WGS sequence"/>
</dbReference>